<dbReference type="Gene3D" id="3.40.50.200">
    <property type="entry name" value="Peptidase S8/S53 domain"/>
    <property type="match status" value="1"/>
</dbReference>
<evidence type="ECO:0000256" key="6">
    <source>
        <dbReference type="RuleBase" id="RU003355"/>
    </source>
</evidence>
<evidence type="ECO:0000259" key="7">
    <source>
        <dbReference type="Pfam" id="PF00082"/>
    </source>
</evidence>
<dbReference type="Pfam" id="PF00082">
    <property type="entry name" value="Peptidase_S8"/>
    <property type="match status" value="1"/>
</dbReference>
<keyword evidence="9" id="KW-1185">Reference proteome</keyword>
<proteinExistence type="inferred from homology"/>
<sequence>MAETYTVLWRPAASQSTESLLRNRFGAEISGDGDTAQLSHVTIEPEEAAEIASGPGVEAIAPSLEIKLIEPLSANPTDSEPEWGIKAVGADTSEYSGNDVVVAVLDTGIDKHHLAFDGMDIRSRDFSGAGDGDLHGHGTHCAGTIFGRVVDGVRIGVAPGVKRALIGKVLDDTGGGTSQMIFDGLEWAIDGGANVISMSLGFDFPGQVAKRVKQGWPTELATSMALVAYRQNLAMFEAIMAKARAKNAFGSSPIVIAAAGNESRRGIDPKFRISASLPAVASDVSVAAVGQSGSNYVVANFSNSDASLCAPGVGIVSAKAGGGLHALSGTSMACPHVAGVSALWFEAVRKGGDDGATAVRSNLIARARRDCFGGAFQKIDFGSGLITAP</sequence>
<dbReference type="PANTHER" id="PTHR43806:SF11">
    <property type="entry name" value="CEREVISIN-RELATED"/>
    <property type="match status" value="1"/>
</dbReference>
<feature type="active site" description="Charge relay system" evidence="5">
    <location>
        <position position="137"/>
    </location>
</feature>
<comment type="similarity">
    <text evidence="1 5 6">Belongs to the peptidase S8 family.</text>
</comment>
<keyword evidence="3 5" id="KW-0378">Hydrolase</keyword>
<name>A0ABU9YCX0_9SPHN</name>
<evidence type="ECO:0000256" key="5">
    <source>
        <dbReference type="PROSITE-ProRule" id="PRU01240"/>
    </source>
</evidence>
<dbReference type="PROSITE" id="PS51892">
    <property type="entry name" value="SUBTILASE"/>
    <property type="match status" value="1"/>
</dbReference>
<dbReference type="PROSITE" id="PS00136">
    <property type="entry name" value="SUBTILASE_ASP"/>
    <property type="match status" value="1"/>
</dbReference>
<keyword evidence="2 5" id="KW-0645">Protease</keyword>
<evidence type="ECO:0000256" key="1">
    <source>
        <dbReference type="ARBA" id="ARBA00011073"/>
    </source>
</evidence>
<dbReference type="InterPro" id="IPR036852">
    <property type="entry name" value="Peptidase_S8/S53_dom_sf"/>
</dbReference>
<feature type="active site" description="Charge relay system" evidence="5">
    <location>
        <position position="331"/>
    </location>
</feature>
<organism evidence="8 9">
    <name type="scientific">Sphingomonas oligophenolica</name>
    <dbReference type="NCBI Taxonomy" id="301154"/>
    <lineage>
        <taxon>Bacteria</taxon>
        <taxon>Pseudomonadati</taxon>
        <taxon>Pseudomonadota</taxon>
        <taxon>Alphaproteobacteria</taxon>
        <taxon>Sphingomonadales</taxon>
        <taxon>Sphingomonadaceae</taxon>
        <taxon>Sphingomonas</taxon>
    </lineage>
</organism>
<dbReference type="EMBL" id="JBDIME010000063">
    <property type="protein sequence ID" value="MEN2793658.1"/>
    <property type="molecule type" value="Genomic_DNA"/>
</dbReference>
<evidence type="ECO:0000313" key="9">
    <source>
        <dbReference type="Proteomes" id="UP001419910"/>
    </source>
</evidence>
<protein>
    <submittedName>
        <fullName evidence="8">S8 family serine peptidase</fullName>
    </submittedName>
</protein>
<feature type="active site" description="Charge relay system" evidence="5">
    <location>
        <position position="106"/>
    </location>
</feature>
<dbReference type="PANTHER" id="PTHR43806">
    <property type="entry name" value="PEPTIDASE S8"/>
    <property type="match status" value="1"/>
</dbReference>
<dbReference type="RefSeq" id="WP_343892146.1">
    <property type="nucleotide sequence ID" value="NZ_BAAAEH010000051.1"/>
</dbReference>
<reference evidence="8 9" key="1">
    <citation type="submission" date="2024-05" db="EMBL/GenBank/DDBJ databases">
        <authorList>
            <person name="Liu Q."/>
            <person name="Xin Y.-H."/>
        </authorList>
    </citation>
    <scope>NUCLEOTIDE SEQUENCE [LARGE SCALE GENOMIC DNA]</scope>
    <source>
        <strain evidence="8 9">CGMCC 1.10181</strain>
    </source>
</reference>
<dbReference type="PRINTS" id="PR00723">
    <property type="entry name" value="SUBTILISIN"/>
</dbReference>
<comment type="caution">
    <text evidence="8">The sequence shown here is derived from an EMBL/GenBank/DDBJ whole genome shotgun (WGS) entry which is preliminary data.</text>
</comment>
<dbReference type="InterPro" id="IPR023828">
    <property type="entry name" value="Peptidase_S8_Ser-AS"/>
</dbReference>
<accession>A0ABU9YCX0</accession>
<evidence type="ECO:0000256" key="3">
    <source>
        <dbReference type="ARBA" id="ARBA00022801"/>
    </source>
</evidence>
<dbReference type="PROSITE" id="PS00138">
    <property type="entry name" value="SUBTILASE_SER"/>
    <property type="match status" value="1"/>
</dbReference>
<evidence type="ECO:0000256" key="2">
    <source>
        <dbReference type="ARBA" id="ARBA00022670"/>
    </source>
</evidence>
<feature type="domain" description="Peptidase S8/S53" evidence="7">
    <location>
        <begin position="97"/>
        <end position="350"/>
    </location>
</feature>
<keyword evidence="4 5" id="KW-0720">Serine protease</keyword>
<dbReference type="InterPro" id="IPR000209">
    <property type="entry name" value="Peptidase_S8/S53_dom"/>
</dbReference>
<dbReference type="SUPFAM" id="SSF52743">
    <property type="entry name" value="Subtilisin-like"/>
    <property type="match status" value="1"/>
</dbReference>
<gene>
    <name evidence="8" type="ORF">ABC974_28865</name>
</gene>
<evidence type="ECO:0000313" key="8">
    <source>
        <dbReference type="EMBL" id="MEN2793658.1"/>
    </source>
</evidence>
<dbReference type="InterPro" id="IPR015500">
    <property type="entry name" value="Peptidase_S8_subtilisin-rel"/>
</dbReference>
<dbReference type="CDD" id="cd07480">
    <property type="entry name" value="Peptidases_S8_12"/>
    <property type="match status" value="1"/>
</dbReference>
<evidence type="ECO:0000256" key="4">
    <source>
        <dbReference type="ARBA" id="ARBA00022825"/>
    </source>
</evidence>
<dbReference type="InterPro" id="IPR050131">
    <property type="entry name" value="Peptidase_S8_subtilisin-like"/>
</dbReference>
<dbReference type="Proteomes" id="UP001419910">
    <property type="component" value="Unassembled WGS sequence"/>
</dbReference>
<dbReference type="InterPro" id="IPR023827">
    <property type="entry name" value="Peptidase_S8_Asp-AS"/>
</dbReference>